<dbReference type="InterPro" id="IPR011990">
    <property type="entry name" value="TPR-like_helical_dom_sf"/>
</dbReference>
<comment type="similarity">
    <text evidence="3">Belongs to the Integrator subunit 8 family.</text>
</comment>
<dbReference type="PANTHER" id="PTHR13350">
    <property type="entry name" value="INTEGRATOR COMPLEX SUBUNIT 8"/>
    <property type="match status" value="1"/>
</dbReference>
<protein>
    <submittedName>
        <fullName evidence="7">Integrator complex subunit 8</fullName>
    </submittedName>
</protein>
<feature type="domain" description="INTS8 TPR repeats" evidence="6">
    <location>
        <begin position="454"/>
        <end position="942"/>
    </location>
</feature>
<dbReference type="GO" id="GO:0034472">
    <property type="term" value="P:snRNA 3'-end processing"/>
    <property type="evidence" value="ECO:0007669"/>
    <property type="project" value="InterPro"/>
</dbReference>
<evidence type="ECO:0000256" key="5">
    <source>
        <dbReference type="ARBA" id="ARBA00023242"/>
    </source>
</evidence>
<dbReference type="SUPFAM" id="SSF48452">
    <property type="entry name" value="TPR-like"/>
    <property type="match status" value="1"/>
</dbReference>
<evidence type="ECO:0000256" key="4">
    <source>
        <dbReference type="ARBA" id="ARBA00022454"/>
    </source>
</evidence>
<reference evidence="7 8" key="1">
    <citation type="journal article" date="2020" name="Nature">
        <title>Six reference-quality genomes reveal evolution of bat adaptations.</title>
        <authorList>
            <person name="Jebb D."/>
            <person name="Huang Z."/>
            <person name="Pippel M."/>
            <person name="Hughes G.M."/>
            <person name="Lavrichenko K."/>
            <person name="Devanna P."/>
            <person name="Winkler S."/>
            <person name="Jermiin L.S."/>
            <person name="Skirmuntt E.C."/>
            <person name="Katzourakis A."/>
            <person name="Burkitt-Gray L."/>
            <person name="Ray D.A."/>
            <person name="Sullivan K.A.M."/>
            <person name="Roscito J.G."/>
            <person name="Kirilenko B.M."/>
            <person name="Davalos L.M."/>
            <person name="Corthals A.P."/>
            <person name="Power M.L."/>
            <person name="Jones G."/>
            <person name="Ransome R.D."/>
            <person name="Dechmann D.K.N."/>
            <person name="Locatelli A.G."/>
            <person name="Puechmaille S.J."/>
            <person name="Fedrigo O."/>
            <person name="Jarvis E.D."/>
            <person name="Hiller M."/>
            <person name="Vernes S.C."/>
            <person name="Myers E.W."/>
            <person name="Teeling E.C."/>
        </authorList>
    </citation>
    <scope>NUCLEOTIDE SEQUENCE [LARGE SCALE GENOMIC DNA]</scope>
    <source>
        <strain evidence="7">Bat1K_MPI-CBG_1</strain>
    </source>
</reference>
<comment type="caution">
    <text evidence="7">The sequence shown here is derived from an EMBL/GenBank/DDBJ whole genome shotgun (WGS) entry which is preliminary data.</text>
</comment>
<dbReference type="Proteomes" id="UP000664940">
    <property type="component" value="Unassembled WGS sequence"/>
</dbReference>
<proteinExistence type="inferred from homology"/>
<keyword evidence="4" id="KW-0158">Chromosome</keyword>
<dbReference type="PANTHER" id="PTHR13350:SF1">
    <property type="entry name" value="INTEGRATOR COMPLEX SUBUNIT 8"/>
    <property type="match status" value="1"/>
</dbReference>
<evidence type="ECO:0000313" key="7">
    <source>
        <dbReference type="EMBL" id="KAF6099552.1"/>
    </source>
</evidence>
<evidence type="ECO:0000256" key="1">
    <source>
        <dbReference type="ARBA" id="ARBA00004123"/>
    </source>
</evidence>
<dbReference type="EMBL" id="JABVXQ010000007">
    <property type="protein sequence ID" value="KAF6099552.1"/>
    <property type="molecule type" value="Genomic_DNA"/>
</dbReference>
<evidence type="ECO:0000313" key="8">
    <source>
        <dbReference type="Proteomes" id="UP000664940"/>
    </source>
</evidence>
<dbReference type="AlphaFoldDB" id="A0A833ZME8"/>
<evidence type="ECO:0000256" key="2">
    <source>
        <dbReference type="ARBA" id="ARBA00004286"/>
    </source>
</evidence>
<organism evidence="7 8">
    <name type="scientific">Phyllostomus discolor</name>
    <name type="common">pale spear-nosed bat</name>
    <dbReference type="NCBI Taxonomy" id="89673"/>
    <lineage>
        <taxon>Eukaryota</taxon>
        <taxon>Metazoa</taxon>
        <taxon>Chordata</taxon>
        <taxon>Craniata</taxon>
        <taxon>Vertebrata</taxon>
        <taxon>Euteleostomi</taxon>
        <taxon>Mammalia</taxon>
        <taxon>Eutheria</taxon>
        <taxon>Laurasiatheria</taxon>
        <taxon>Chiroptera</taxon>
        <taxon>Yangochiroptera</taxon>
        <taxon>Phyllostomidae</taxon>
        <taxon>Phyllostominae</taxon>
        <taxon>Phyllostomus</taxon>
    </lineage>
</organism>
<sequence length="943" mass="107673">MSAEAADREAATSSRPCTPPQTCWFEFLLEESLLEKHLRKPCPDPTPVELIVQFLEQASKPSVNEQNQVQPPPDNKRNRILKLLALKVAAHLKWDLDILEKSLSVPVLNMLLNELLCISKVPPGTKHVDMDMATLPPTTAMAILLYNRWAIRTIVQSSFPVKQAKPGPPQLSVMNQIQQEKELTENILKVLKEQASDSILVLEAALKLNKDLYVHTMRTLDLLAVEPGMVNGETESSTAGLKIKTEEMQCQVCYDLGAAYFQQGSTNSAVYEKAREKFFRTKELIAEEVIKIFIEDNLTFNLPVQFRQSVLRELFQKAQQGNEALDEICFKVCACNTVRDILEGRTISIQFNQLFLRPNKEKIDFLLEVCSRSINLEKPSDSLEENMAAFLKNVCLGLEDLQYVFMISSHELFITLLKDEERKLLVDQMRKRSPRINLCIKPVTSFYDIPASASVNIGQLEHQLILSVDPWRIRQILIELHGMTSERQFWTVSNKWEVPSVYSGVILGIKDSLTRDLVYILMAKGLHCSTVKDFSHAKQLFAACLELVTEFSPKLRQVMLNEMLLLDIYTHEAGTGQSGERPPSDLISRVRGYLEMRLPDIPLRQVVAEECVAFMLNWKENEYLTLQVPAFLLQNNPYVKLGQLLAATIKELPGPKESRRTAKDLWEVVVQICSVSSQHKRGNDGRVSLIKQRESTLGIMYRSELLSFIKKLREPLVLSIILSLFVKLHNVREDIVNDITAEHISIWPSSIPNLQSVDFEAVAITVKELVRYARSINPNNHSWLIIQADIYFATNQYSAALHYYLQAGAVCSDFFNKAVPPDVYTDQVIKRMIKCCSLLNCHTQVAILCQFLREIDYKTAFKSLQEQNSHDAMDSYYDYIWDVTILEYLTYLHHKRGETDKRQIAIKAIGQTELNASNPEEVLQLAAQRRKKKFLQAMAKLYF</sequence>
<dbReference type="InterPro" id="IPR057980">
    <property type="entry name" value="TPR_INTS8"/>
</dbReference>
<dbReference type="GO" id="GO:0032039">
    <property type="term" value="C:integrator complex"/>
    <property type="evidence" value="ECO:0007669"/>
    <property type="project" value="TreeGrafter"/>
</dbReference>
<evidence type="ECO:0000256" key="3">
    <source>
        <dbReference type="ARBA" id="ARBA00007147"/>
    </source>
</evidence>
<dbReference type="GO" id="GO:0005694">
    <property type="term" value="C:chromosome"/>
    <property type="evidence" value="ECO:0007669"/>
    <property type="project" value="UniProtKB-SubCell"/>
</dbReference>
<dbReference type="Pfam" id="PF25756">
    <property type="entry name" value="TPR_INTS8"/>
    <property type="match status" value="1"/>
</dbReference>
<name>A0A833ZME8_9CHIR</name>
<comment type="subcellular location">
    <subcellularLocation>
        <location evidence="2">Chromosome</location>
    </subcellularLocation>
    <subcellularLocation>
        <location evidence="1">Nucleus</location>
    </subcellularLocation>
</comment>
<gene>
    <name evidence="7" type="ORF">HJG60_006829</name>
</gene>
<dbReference type="InterPro" id="IPR038751">
    <property type="entry name" value="INTS8"/>
</dbReference>
<keyword evidence="5" id="KW-0539">Nucleus</keyword>
<accession>A0A833ZME8</accession>
<evidence type="ECO:0000259" key="6">
    <source>
        <dbReference type="Pfam" id="PF25756"/>
    </source>
</evidence>